<dbReference type="InterPro" id="IPR019205">
    <property type="entry name" value="DUF2080_transposon-encoded"/>
</dbReference>
<evidence type="ECO:0000313" key="1">
    <source>
        <dbReference type="EMBL" id="MBA2851634.1"/>
    </source>
</evidence>
<dbReference type="Proteomes" id="UP000564425">
    <property type="component" value="Unassembled WGS sequence"/>
</dbReference>
<dbReference type="Pfam" id="PF09853">
    <property type="entry name" value="DUF2080"/>
    <property type="match status" value="1"/>
</dbReference>
<comment type="caution">
    <text evidence="1">The sequence shown here is derived from an EMBL/GenBank/DDBJ whole genome shotgun (WGS) entry which is preliminary data.</text>
</comment>
<proteinExistence type="predicted"/>
<name>A0A7J9NWJ6_METMI</name>
<dbReference type="NCBIfam" id="NF033496">
    <property type="entry name" value="DUF2080_fam_acc"/>
    <property type="match status" value="1"/>
</dbReference>
<protein>
    <submittedName>
        <fullName evidence="1">Putative transposon-encoded protein</fullName>
    </submittedName>
</protein>
<organism evidence="1 2">
    <name type="scientific">Methanococcus maripaludis</name>
    <name type="common">Methanococcus deltae</name>
    <dbReference type="NCBI Taxonomy" id="39152"/>
    <lineage>
        <taxon>Archaea</taxon>
        <taxon>Methanobacteriati</taxon>
        <taxon>Methanobacteriota</taxon>
        <taxon>Methanomada group</taxon>
        <taxon>Methanococci</taxon>
        <taxon>Methanococcales</taxon>
        <taxon>Methanococcaceae</taxon>
        <taxon>Methanococcus</taxon>
    </lineage>
</organism>
<dbReference type="EMBL" id="JACDUH010000003">
    <property type="protein sequence ID" value="MBA2851634.1"/>
    <property type="molecule type" value="Genomic_DNA"/>
</dbReference>
<gene>
    <name evidence="1" type="ORF">HNP86_001793</name>
</gene>
<accession>A0A7J9NWJ6</accession>
<dbReference type="AlphaFoldDB" id="A0A7J9NWJ6"/>
<dbReference type="RefSeq" id="WP_181501460.1">
    <property type="nucleotide sequence ID" value="NZ_JACDUH010000003.1"/>
</dbReference>
<reference evidence="1 2" key="1">
    <citation type="submission" date="2020-07" db="EMBL/GenBank/DDBJ databases">
        <title>Genomic Encyclopedia of Type Strains, Phase IV (KMG-V): Genome sequencing to study the core and pangenomes of soil and plant-associated prokaryotes.</title>
        <authorList>
            <person name="Whitman W."/>
        </authorList>
    </citation>
    <scope>NUCLEOTIDE SEQUENCE [LARGE SCALE GENOMIC DNA]</scope>
    <source>
        <strain evidence="1 2">A1</strain>
    </source>
</reference>
<sequence>MKMVKRGWKKPRCVFPTFAAEVVEHGNSATVSPALPKEYVGKKCLITILDDDEESTMFVEDKNKTK</sequence>
<evidence type="ECO:0000313" key="2">
    <source>
        <dbReference type="Proteomes" id="UP000564425"/>
    </source>
</evidence>